<comment type="caution">
    <text evidence="2">The sequence shown here is derived from an EMBL/GenBank/DDBJ whole genome shotgun (WGS) entry which is preliminary data.</text>
</comment>
<dbReference type="SUPFAM" id="SSF53335">
    <property type="entry name" value="S-adenosyl-L-methionine-dependent methyltransferases"/>
    <property type="match status" value="1"/>
</dbReference>
<organism evidence="2">
    <name type="scientific">marine sediment metagenome</name>
    <dbReference type="NCBI Taxonomy" id="412755"/>
    <lineage>
        <taxon>unclassified sequences</taxon>
        <taxon>metagenomes</taxon>
        <taxon>ecological metagenomes</taxon>
    </lineage>
</organism>
<evidence type="ECO:0000259" key="1">
    <source>
        <dbReference type="Pfam" id="PF13847"/>
    </source>
</evidence>
<feature type="domain" description="Methyltransferase" evidence="1">
    <location>
        <begin position="11"/>
        <end position="63"/>
    </location>
</feature>
<dbReference type="InterPro" id="IPR025714">
    <property type="entry name" value="Methyltranfer_dom"/>
</dbReference>
<sequence>HTKELIELCHIDKGKYVLEVGCGVGKTSCYIAENQGSRMVGVDIIEGMINKSKERAKRKGVEKHKLV</sequence>
<dbReference type="Pfam" id="PF13847">
    <property type="entry name" value="Methyltransf_31"/>
    <property type="match status" value="1"/>
</dbReference>
<dbReference type="Gene3D" id="3.40.50.150">
    <property type="entry name" value="Vaccinia Virus protein VP39"/>
    <property type="match status" value="1"/>
</dbReference>
<evidence type="ECO:0000313" key="2">
    <source>
        <dbReference type="EMBL" id="GAI06216.1"/>
    </source>
</evidence>
<protein>
    <recommendedName>
        <fullName evidence="1">Methyltransferase domain-containing protein</fullName>
    </recommendedName>
</protein>
<dbReference type="CDD" id="cd02440">
    <property type="entry name" value="AdoMet_MTases"/>
    <property type="match status" value="1"/>
</dbReference>
<proteinExistence type="predicted"/>
<name>X1LK39_9ZZZZ</name>
<dbReference type="InterPro" id="IPR029063">
    <property type="entry name" value="SAM-dependent_MTases_sf"/>
</dbReference>
<reference evidence="2" key="1">
    <citation type="journal article" date="2014" name="Front. Microbiol.">
        <title>High frequency of phylogenetically diverse reductive dehalogenase-homologous genes in deep subseafloor sedimentary metagenomes.</title>
        <authorList>
            <person name="Kawai M."/>
            <person name="Futagami T."/>
            <person name="Toyoda A."/>
            <person name="Takaki Y."/>
            <person name="Nishi S."/>
            <person name="Hori S."/>
            <person name="Arai W."/>
            <person name="Tsubouchi T."/>
            <person name="Morono Y."/>
            <person name="Uchiyama I."/>
            <person name="Ito T."/>
            <person name="Fujiyama A."/>
            <person name="Inagaki F."/>
            <person name="Takami H."/>
        </authorList>
    </citation>
    <scope>NUCLEOTIDE SEQUENCE</scope>
    <source>
        <strain evidence="2">Expedition CK06-06</strain>
    </source>
</reference>
<dbReference type="EMBL" id="BARV01011300">
    <property type="protein sequence ID" value="GAI06216.1"/>
    <property type="molecule type" value="Genomic_DNA"/>
</dbReference>
<gene>
    <name evidence="2" type="ORF">S06H3_21497</name>
</gene>
<accession>X1LK39</accession>
<feature type="non-terminal residue" evidence="2">
    <location>
        <position position="1"/>
    </location>
</feature>
<dbReference type="AlphaFoldDB" id="X1LK39"/>